<sequence>MASLDEYLFALEALPEETLTGQSLVVLGLAVAATGTCGVVTAGHGLALPLPTALGQGSWKPAAAARLPMLEARASQAGWRPGVGETTLPPVQAEATGSIPALAEAVLVPLFALAGGGACAALTLPLAVLGLSDLSRRGSGAPRLPGLIVRGHACSLESPALSGFVDAARTVALLGIGDPDLAEAVAGLPAGLPSGDDAIALTLLDKTARALTYVADADDAWRCAPATLALGRGDCEDGAILLHGLMLAAGLPADRIVTVFGRVGANRDGHAWVAWRRHGDGRWTALDWTLGPTQGPMAALPAMGDPNAYAFVDYALTSGAFFPVRQDVAVFFARAAGDGVVLPGLFCRAGAAHGAAGETEMPALWDAVGRTGTRAALALAAPAVVGRAEYGRAVLGWPGLVATALAGGLGCLPLPGWRATGLGGGGGRAAAGLPEWAGLGQAVQAALVSGQGRLPCPACRACGLAGAAGLAACRLLPPRGAGIGLSGPLGVSAAMLPGLLPDGWGRPESLALGAMALGGPAAAGQGRAQRLALGGRGNGEEWT</sequence>
<dbReference type="InterPro" id="IPR002931">
    <property type="entry name" value="Transglutaminase-like"/>
</dbReference>
<feature type="domain" description="Transglutaminase-like" evidence="1">
    <location>
        <begin position="206"/>
        <end position="287"/>
    </location>
</feature>
<reference evidence="2 3" key="1">
    <citation type="submission" date="2012-07" db="EMBL/GenBank/DDBJ databases">
        <title>Draft genome sequence of Desulfovibrio magneticus str. Maddingley MBC34 obtained from a metagenomic sequence of a methanogenic enrichment isolated from coal-seam formation water in Victoria, Australia.</title>
        <authorList>
            <person name="Greenfield P."/>
            <person name="Hendry P."/>
            <person name="Li D."/>
            <person name="Rosewarne C.P."/>
            <person name="Tran-Dinh N."/>
            <person name="Elbourne L.D.H."/>
            <person name="Paulsen I.T."/>
            <person name="Midgley D.J."/>
        </authorList>
    </citation>
    <scope>NUCLEOTIDE SEQUENCE [LARGE SCALE GENOMIC DNA]</scope>
    <source>
        <strain evidence="3">Maddingley MBC34</strain>
    </source>
</reference>
<comment type="caution">
    <text evidence="2">The sequence shown here is derived from an EMBL/GenBank/DDBJ whole genome shotgun (WGS) entry which is preliminary data.</text>
</comment>
<evidence type="ECO:0000313" key="3">
    <source>
        <dbReference type="Proteomes" id="UP000006272"/>
    </source>
</evidence>
<dbReference type="EMBL" id="ALAO01000121">
    <property type="protein sequence ID" value="EKO39703.1"/>
    <property type="molecule type" value="Genomic_DNA"/>
</dbReference>
<name>K6HB38_9BACT</name>
<dbReference type="Pfam" id="PF01841">
    <property type="entry name" value="Transglut_core"/>
    <property type="match status" value="1"/>
</dbReference>
<dbReference type="PATRIC" id="fig|1206767.3.peg.1546"/>
<evidence type="ECO:0000313" key="2">
    <source>
        <dbReference type="EMBL" id="EKO39703.1"/>
    </source>
</evidence>
<dbReference type="Gene3D" id="3.10.620.30">
    <property type="match status" value="1"/>
</dbReference>
<organism evidence="2 3">
    <name type="scientific">Solidesulfovibrio magneticus str. Maddingley MBC34</name>
    <dbReference type="NCBI Taxonomy" id="1206767"/>
    <lineage>
        <taxon>Bacteria</taxon>
        <taxon>Pseudomonadati</taxon>
        <taxon>Thermodesulfobacteriota</taxon>
        <taxon>Desulfovibrionia</taxon>
        <taxon>Desulfovibrionales</taxon>
        <taxon>Desulfovibrionaceae</taxon>
        <taxon>Solidesulfovibrio</taxon>
    </lineage>
</organism>
<evidence type="ECO:0000259" key="1">
    <source>
        <dbReference type="Pfam" id="PF01841"/>
    </source>
</evidence>
<dbReference type="InterPro" id="IPR038765">
    <property type="entry name" value="Papain-like_cys_pep_sf"/>
</dbReference>
<gene>
    <name evidence="2" type="ORF">B193_1583</name>
</gene>
<protein>
    <submittedName>
        <fullName evidence="2">Transglutaminase-like superfamily protein</fullName>
    </submittedName>
</protein>
<dbReference type="Proteomes" id="UP000006272">
    <property type="component" value="Unassembled WGS sequence"/>
</dbReference>
<dbReference type="AlphaFoldDB" id="K6HB38"/>
<accession>K6HB38</accession>
<dbReference type="SUPFAM" id="SSF54001">
    <property type="entry name" value="Cysteine proteinases"/>
    <property type="match status" value="1"/>
</dbReference>
<proteinExistence type="predicted"/>